<dbReference type="GO" id="GO:0006782">
    <property type="term" value="P:protoporphyrinogen IX biosynthetic process"/>
    <property type="evidence" value="ECO:0007669"/>
    <property type="project" value="UniProtKB-UniRule"/>
</dbReference>
<dbReference type="InterPro" id="IPR015421">
    <property type="entry name" value="PyrdxlP-dep_Trfase_major"/>
</dbReference>
<dbReference type="EMBL" id="FQXP01000003">
    <property type="protein sequence ID" value="SHH54486.1"/>
    <property type="molecule type" value="Genomic_DNA"/>
</dbReference>
<dbReference type="FunFam" id="3.40.640.10:FF:000021">
    <property type="entry name" value="Glutamate-1-semialdehyde 2,1-aminomutase"/>
    <property type="match status" value="1"/>
</dbReference>
<gene>
    <name evidence="8" type="primary">hemL</name>
    <name evidence="9" type="ORF">SAMN02745196_00724</name>
</gene>
<accession>A0A1M5TV60</accession>
<dbReference type="GO" id="GO:0005737">
    <property type="term" value="C:cytoplasm"/>
    <property type="evidence" value="ECO:0007669"/>
    <property type="project" value="UniProtKB-SubCell"/>
</dbReference>
<dbReference type="InterPro" id="IPR015424">
    <property type="entry name" value="PyrdxlP-dep_Trfase"/>
</dbReference>
<evidence type="ECO:0000256" key="7">
    <source>
        <dbReference type="ARBA" id="ARBA00023244"/>
    </source>
</evidence>
<keyword evidence="10" id="KW-1185">Reference proteome</keyword>
<dbReference type="Gene3D" id="3.90.1150.10">
    <property type="entry name" value="Aspartate Aminotransferase, domain 1"/>
    <property type="match status" value="1"/>
</dbReference>
<dbReference type="OrthoDB" id="9807885at2"/>
<dbReference type="AlphaFoldDB" id="A0A1M5TV60"/>
<evidence type="ECO:0000256" key="2">
    <source>
        <dbReference type="ARBA" id="ARBA00001933"/>
    </source>
</evidence>
<dbReference type="Pfam" id="PF00202">
    <property type="entry name" value="Aminotran_3"/>
    <property type="match status" value="1"/>
</dbReference>
<dbReference type="GO" id="GO:0042286">
    <property type="term" value="F:glutamate-1-semialdehyde 2,1-aminomutase activity"/>
    <property type="evidence" value="ECO:0007669"/>
    <property type="project" value="UniProtKB-UniRule"/>
</dbReference>
<dbReference type="UniPathway" id="UPA00251">
    <property type="reaction ID" value="UER00317"/>
</dbReference>
<evidence type="ECO:0000313" key="9">
    <source>
        <dbReference type="EMBL" id="SHH54486.1"/>
    </source>
</evidence>
<comment type="subunit">
    <text evidence="8">Homodimer.</text>
</comment>
<keyword evidence="7 8" id="KW-0627">Porphyrin biosynthesis</keyword>
<dbReference type="NCBIfam" id="NF000818">
    <property type="entry name" value="PRK00062.1"/>
    <property type="match status" value="1"/>
</dbReference>
<dbReference type="NCBIfam" id="TIGR00713">
    <property type="entry name" value="hemL"/>
    <property type="match status" value="1"/>
</dbReference>
<dbReference type="STRING" id="1121306.SAMN02745196_00724"/>
<reference evidence="9 10" key="1">
    <citation type="submission" date="2016-11" db="EMBL/GenBank/DDBJ databases">
        <authorList>
            <person name="Jaros S."/>
            <person name="Januszkiewicz K."/>
            <person name="Wedrychowicz H."/>
        </authorList>
    </citation>
    <scope>NUCLEOTIDE SEQUENCE [LARGE SCALE GENOMIC DNA]</scope>
    <source>
        <strain evidence="9 10">DSM 3089</strain>
    </source>
</reference>
<dbReference type="PROSITE" id="PS00600">
    <property type="entry name" value="AA_TRANSFER_CLASS_3"/>
    <property type="match status" value="1"/>
</dbReference>
<comment type="catalytic activity">
    <reaction evidence="1 8">
        <text>(S)-4-amino-5-oxopentanoate = 5-aminolevulinate</text>
        <dbReference type="Rhea" id="RHEA:14265"/>
        <dbReference type="ChEBI" id="CHEBI:57501"/>
        <dbReference type="ChEBI" id="CHEBI:356416"/>
        <dbReference type="EC" id="5.4.3.8"/>
    </reaction>
</comment>
<proteinExistence type="inferred from homology"/>
<dbReference type="InterPro" id="IPR004639">
    <property type="entry name" value="4pyrrol_synth_GluAld_NH2Trfase"/>
</dbReference>
<dbReference type="GO" id="GO:0008483">
    <property type="term" value="F:transaminase activity"/>
    <property type="evidence" value="ECO:0007669"/>
    <property type="project" value="InterPro"/>
</dbReference>
<evidence type="ECO:0000256" key="8">
    <source>
        <dbReference type="HAMAP-Rule" id="MF_00375"/>
    </source>
</evidence>
<evidence type="ECO:0000256" key="5">
    <source>
        <dbReference type="ARBA" id="ARBA00022898"/>
    </source>
</evidence>
<comment type="similarity">
    <text evidence="4 8">Belongs to the class-III pyridoxal-phosphate-dependent aminotransferase family. HemL subfamily.</text>
</comment>
<dbReference type="SUPFAM" id="SSF53383">
    <property type="entry name" value="PLP-dependent transferases"/>
    <property type="match status" value="1"/>
</dbReference>
<dbReference type="GO" id="GO:0030170">
    <property type="term" value="F:pyridoxal phosphate binding"/>
    <property type="evidence" value="ECO:0007669"/>
    <property type="project" value="InterPro"/>
</dbReference>
<comment type="cofactor">
    <cofactor evidence="2 8">
        <name>pyridoxal 5'-phosphate</name>
        <dbReference type="ChEBI" id="CHEBI:597326"/>
    </cofactor>
</comment>
<evidence type="ECO:0000256" key="6">
    <source>
        <dbReference type="ARBA" id="ARBA00023235"/>
    </source>
</evidence>
<protein>
    <recommendedName>
        <fullName evidence="8">Glutamate-1-semialdehyde 2,1-aminomutase</fullName>
        <shortName evidence="8">GSA</shortName>
        <ecNumber evidence="8">5.4.3.8</ecNumber>
    </recommendedName>
    <alternativeName>
        <fullName evidence="8">Glutamate-1-semialdehyde aminotransferase</fullName>
        <shortName evidence="8">GSA-AT</shortName>
    </alternativeName>
</protein>
<comment type="subcellular location">
    <subcellularLocation>
        <location evidence="8">Cytoplasm</location>
    </subcellularLocation>
</comment>
<dbReference type="CDD" id="cd00610">
    <property type="entry name" value="OAT_like"/>
    <property type="match status" value="1"/>
</dbReference>
<dbReference type="HAMAP" id="MF_00375">
    <property type="entry name" value="HemL_aminotrans_3"/>
    <property type="match status" value="1"/>
</dbReference>
<evidence type="ECO:0000256" key="1">
    <source>
        <dbReference type="ARBA" id="ARBA00001579"/>
    </source>
</evidence>
<dbReference type="Gene3D" id="3.40.640.10">
    <property type="entry name" value="Type I PLP-dependent aspartate aminotransferase-like (Major domain)"/>
    <property type="match status" value="1"/>
</dbReference>
<dbReference type="EC" id="5.4.3.8" evidence="8"/>
<organism evidence="9 10">
    <name type="scientific">Clostridium collagenovorans DSM 3089</name>
    <dbReference type="NCBI Taxonomy" id="1121306"/>
    <lineage>
        <taxon>Bacteria</taxon>
        <taxon>Bacillati</taxon>
        <taxon>Bacillota</taxon>
        <taxon>Clostridia</taxon>
        <taxon>Eubacteriales</taxon>
        <taxon>Clostridiaceae</taxon>
        <taxon>Clostridium</taxon>
    </lineage>
</organism>
<evidence type="ECO:0000313" key="10">
    <source>
        <dbReference type="Proteomes" id="UP000184526"/>
    </source>
</evidence>
<dbReference type="PANTHER" id="PTHR43713">
    <property type="entry name" value="GLUTAMATE-1-SEMIALDEHYDE 2,1-AMINOMUTASE"/>
    <property type="match status" value="1"/>
</dbReference>
<dbReference type="Proteomes" id="UP000184526">
    <property type="component" value="Unassembled WGS sequence"/>
</dbReference>
<comment type="pathway">
    <text evidence="3">Porphyrin-containing compound metabolism; protoporphyrin-IX biosynthesis; 5-aminolevulinate from L-glutamyl-tRNA(Glu): step 2/2.</text>
</comment>
<dbReference type="RefSeq" id="WP_072830127.1">
    <property type="nucleotide sequence ID" value="NZ_FQXP01000003.1"/>
</dbReference>
<evidence type="ECO:0000256" key="3">
    <source>
        <dbReference type="ARBA" id="ARBA00004819"/>
    </source>
</evidence>
<dbReference type="PANTHER" id="PTHR43713:SF3">
    <property type="entry name" value="GLUTAMATE-1-SEMIALDEHYDE 2,1-AMINOMUTASE 1, CHLOROPLASTIC-RELATED"/>
    <property type="match status" value="1"/>
</dbReference>
<feature type="modified residue" description="N6-(pyridoxal phosphate)lysine" evidence="8">
    <location>
        <position position="270"/>
    </location>
</feature>
<keyword evidence="6 8" id="KW-0413">Isomerase</keyword>
<dbReference type="InterPro" id="IPR015422">
    <property type="entry name" value="PyrdxlP-dep_Trfase_small"/>
</dbReference>
<keyword evidence="8" id="KW-0963">Cytoplasm</keyword>
<keyword evidence="5 8" id="KW-0663">Pyridoxal phosphate</keyword>
<dbReference type="InterPro" id="IPR049704">
    <property type="entry name" value="Aminotrans_3_PPA_site"/>
</dbReference>
<sequence length="434" mass="47568">MDNFNNKKSEEIFVEAQKYIPGGVNSPVRAFKSVGLNPIFVERAKGSRLFDVDGNEYIDFICSWGPLILGHSNEEVSKGIEEVLARGTSYGVPTAIEVEMAKLIVESYPSIDMVRMVNSGTEATMSALRVARGYTGRNKIIKFEGCYHGHADSLLVKSGSGTITFGVPTSPGVPEGTVKDTLVCTYNDMDSVRKVFEENPEDIAAVIVEPVGGNMGVVPAEKDFLQGLREITKEFGAVLIFDEVITGFRVAYGGAQEVYGIEPDMTCFGKIIGAGLPVGAYGGKKAIMEMVSPLGPVYQAGTLSGNPLAMYMGLRNLNILKNNPEIYSNLEEKAIKFEKAMNAVIEELDVEVTVIRFKAMLCTFFAKGTFRNFSEVMKCDTEKYAIFFREMLKNGVLFPPAQFEGLFLSAAHTNEDIDKTVEIFKNALKVAFNK</sequence>
<evidence type="ECO:0000256" key="4">
    <source>
        <dbReference type="ARBA" id="ARBA00008981"/>
    </source>
</evidence>
<dbReference type="InterPro" id="IPR005814">
    <property type="entry name" value="Aminotrans_3"/>
</dbReference>
<name>A0A1M5TV60_9CLOT</name>